<evidence type="ECO:0000313" key="2">
    <source>
        <dbReference type="Proteomes" id="UP000253562"/>
    </source>
</evidence>
<evidence type="ECO:0000313" key="1">
    <source>
        <dbReference type="EMBL" id="RCS52982.1"/>
    </source>
</evidence>
<proteinExistence type="predicted"/>
<reference evidence="1 2" key="1">
    <citation type="submission" date="2018-07" db="EMBL/GenBank/DDBJ databases">
        <title>Comparative genomes isolates from brazilian mangrove.</title>
        <authorList>
            <person name="De Araujo J.E."/>
            <person name="Taketani R.G."/>
            <person name="Silva M.C.P."/>
            <person name="Lourenco M.V."/>
            <person name="Oliveira V.M."/>
            <person name="Andreote F.D."/>
        </authorList>
    </citation>
    <scope>NUCLEOTIDE SEQUENCE [LARGE SCALE GENOMIC DNA]</scope>
    <source>
        <strain evidence="1 2">HEX PRIS-MGV</strain>
    </source>
</reference>
<organism evidence="1 2">
    <name type="scientific">Bremerella cremea</name>
    <dbReference type="NCBI Taxonomy" id="1031537"/>
    <lineage>
        <taxon>Bacteria</taxon>
        <taxon>Pseudomonadati</taxon>
        <taxon>Planctomycetota</taxon>
        <taxon>Planctomycetia</taxon>
        <taxon>Pirellulales</taxon>
        <taxon>Pirellulaceae</taxon>
        <taxon>Bremerella</taxon>
    </lineage>
</organism>
<accession>A0A368KVR9</accession>
<dbReference type="OrthoDB" id="333441at2"/>
<comment type="caution">
    <text evidence="1">The sequence shown here is derived from an EMBL/GenBank/DDBJ whole genome shotgun (WGS) entry which is preliminary data.</text>
</comment>
<dbReference type="EMBL" id="QPEX01000011">
    <property type="protein sequence ID" value="RCS52982.1"/>
    <property type="molecule type" value="Genomic_DNA"/>
</dbReference>
<dbReference type="RefSeq" id="WP_114368406.1">
    <property type="nucleotide sequence ID" value="NZ_QPEX01000011.1"/>
</dbReference>
<dbReference type="Proteomes" id="UP000253562">
    <property type="component" value="Unassembled WGS sequence"/>
</dbReference>
<name>A0A368KVR9_9BACT</name>
<sequence>MCQFNTATMSPDGNEDLVQILARQALLKWEPMGNAFVVRQLEPGEKYFFTTWGMCDCGSEVGSSQRETPPTDELGDLSRDLKKFRQSGWSETKIERWLAQKRQDRVRKKAEWKTRHQTIGEELDRWIEFMRSVIEQDAARWIGVMHHFYNHEIESAKITFTRQWVSLDLISPKRLQTLKPDVLLTIAKKV</sequence>
<gene>
    <name evidence="1" type="ORF">DTL42_09205</name>
</gene>
<protein>
    <submittedName>
        <fullName evidence="1">Uncharacterized protein</fullName>
    </submittedName>
</protein>
<dbReference type="AlphaFoldDB" id="A0A368KVR9"/>